<dbReference type="SUPFAM" id="SSF143856">
    <property type="entry name" value="DeoB insert domain-like"/>
    <property type="match status" value="1"/>
</dbReference>
<feature type="binding site" evidence="6">
    <location>
        <position position="354"/>
    </location>
    <ligand>
        <name>Mn(2+)</name>
        <dbReference type="ChEBI" id="CHEBI:29035"/>
        <label>1</label>
    </ligand>
</feature>
<feature type="binding site" evidence="6">
    <location>
        <position position="353"/>
    </location>
    <ligand>
        <name>Mn(2+)</name>
        <dbReference type="ChEBI" id="CHEBI:29035"/>
        <label>1</label>
    </ligand>
</feature>
<dbReference type="Gene3D" id="3.30.70.1250">
    <property type="entry name" value="Phosphopentomutase"/>
    <property type="match status" value="1"/>
</dbReference>
<protein>
    <recommendedName>
        <fullName evidence="6 7">Phosphopentomutase</fullName>
        <ecNumber evidence="6 7">5.4.2.7</ecNumber>
    </recommendedName>
    <alternativeName>
        <fullName evidence="6">Phosphodeoxyribomutase</fullName>
    </alternativeName>
</protein>
<evidence type="ECO:0000256" key="1">
    <source>
        <dbReference type="ARBA" id="ARBA00010373"/>
    </source>
</evidence>
<dbReference type="PANTHER" id="PTHR21110">
    <property type="entry name" value="PHOSPHOPENTOMUTASE"/>
    <property type="match status" value="1"/>
</dbReference>
<comment type="caution">
    <text evidence="9">The sequence shown here is derived from an EMBL/GenBank/DDBJ whole genome shotgun (WGS) entry which is preliminary data.</text>
</comment>
<keyword evidence="4 6" id="KW-0464">Manganese</keyword>
<dbReference type="GO" id="GO:0009117">
    <property type="term" value="P:nucleotide metabolic process"/>
    <property type="evidence" value="ECO:0007669"/>
    <property type="project" value="UniProtKB-UniRule"/>
</dbReference>
<evidence type="ECO:0000256" key="7">
    <source>
        <dbReference type="NCBIfam" id="TIGR01696"/>
    </source>
</evidence>
<comment type="function">
    <text evidence="6">Isomerase that catalyzes the conversion of deoxy-ribose 1-phosphate (dRib-1-P) and ribose 1-phosphate (Rib-1-P) to deoxy-ribose 5-phosphate (dRib-5-P) and ribose 5-phosphate (Rib-5-P), respectively.</text>
</comment>
<dbReference type="HAMAP" id="MF_00740">
    <property type="entry name" value="Phosphopentomut"/>
    <property type="match status" value="1"/>
</dbReference>
<dbReference type="InterPro" id="IPR006124">
    <property type="entry name" value="Metalloenzyme"/>
</dbReference>
<evidence type="ECO:0000256" key="3">
    <source>
        <dbReference type="ARBA" id="ARBA00022723"/>
    </source>
</evidence>
<gene>
    <name evidence="6 9" type="primary">deoB</name>
    <name evidence="9" type="ORF">GCM10008957_05990</name>
</gene>
<dbReference type="GO" id="GO:0005829">
    <property type="term" value="C:cytosol"/>
    <property type="evidence" value="ECO:0007669"/>
    <property type="project" value="TreeGrafter"/>
</dbReference>
<dbReference type="CDD" id="cd16009">
    <property type="entry name" value="PPM"/>
    <property type="match status" value="1"/>
</dbReference>
<comment type="similarity">
    <text evidence="1 6">Belongs to the phosphopentomutase family.</text>
</comment>
<accession>A0A918BX19</accession>
<dbReference type="GO" id="GO:0000287">
    <property type="term" value="F:magnesium ion binding"/>
    <property type="evidence" value="ECO:0007669"/>
    <property type="project" value="UniProtKB-UniRule"/>
</dbReference>
<comment type="pathway">
    <text evidence="6">Carbohydrate degradation; 2-deoxy-D-ribose 1-phosphate degradation; D-glyceraldehyde 3-phosphate and acetaldehyde from 2-deoxy-alpha-D-ribose 1-phosphate: step 1/2.</text>
</comment>
<evidence type="ECO:0000313" key="9">
    <source>
        <dbReference type="EMBL" id="GGQ96534.1"/>
    </source>
</evidence>
<keyword evidence="10" id="KW-1185">Reference proteome</keyword>
<organism evidence="9 10">
    <name type="scientific">Deinococcus ruber</name>
    <dbReference type="NCBI Taxonomy" id="1848197"/>
    <lineage>
        <taxon>Bacteria</taxon>
        <taxon>Thermotogati</taxon>
        <taxon>Deinococcota</taxon>
        <taxon>Deinococci</taxon>
        <taxon>Deinococcales</taxon>
        <taxon>Deinococcaceae</taxon>
        <taxon>Deinococcus</taxon>
    </lineage>
</organism>
<dbReference type="EC" id="5.4.2.7" evidence="6 7"/>
<dbReference type="GO" id="GO:0006018">
    <property type="term" value="P:2-deoxyribose 1-phosphate catabolic process"/>
    <property type="evidence" value="ECO:0007669"/>
    <property type="project" value="UniProtKB-UniRule"/>
</dbReference>
<feature type="binding site" evidence="6">
    <location>
        <position position="365"/>
    </location>
    <ligand>
        <name>Mn(2+)</name>
        <dbReference type="ChEBI" id="CHEBI:29035"/>
        <label>2</label>
    </ligand>
</feature>
<comment type="catalytic activity">
    <reaction evidence="6">
        <text>alpha-D-ribose 1-phosphate = D-ribose 5-phosphate</text>
        <dbReference type="Rhea" id="RHEA:18793"/>
        <dbReference type="ChEBI" id="CHEBI:57720"/>
        <dbReference type="ChEBI" id="CHEBI:78346"/>
        <dbReference type="EC" id="5.4.2.7"/>
    </reaction>
</comment>
<dbReference type="InterPro" id="IPR010045">
    <property type="entry name" value="DeoB"/>
</dbReference>
<name>A0A918BX19_9DEIO</name>
<dbReference type="GO" id="GO:0008973">
    <property type="term" value="F:phosphopentomutase activity"/>
    <property type="evidence" value="ECO:0007669"/>
    <property type="project" value="UniProtKB-UniRule"/>
</dbReference>
<dbReference type="AlphaFoldDB" id="A0A918BX19"/>
<dbReference type="Gene3D" id="3.40.720.10">
    <property type="entry name" value="Alkaline Phosphatase, subunit A"/>
    <property type="match status" value="1"/>
</dbReference>
<evidence type="ECO:0000256" key="6">
    <source>
        <dbReference type="HAMAP-Rule" id="MF_00740"/>
    </source>
</evidence>
<keyword evidence="3 6" id="KW-0479">Metal-binding</keyword>
<dbReference type="SUPFAM" id="SSF53649">
    <property type="entry name" value="Alkaline phosphatase-like"/>
    <property type="match status" value="1"/>
</dbReference>
<feature type="binding site" evidence="6">
    <location>
        <position position="312"/>
    </location>
    <ligand>
        <name>Mn(2+)</name>
        <dbReference type="ChEBI" id="CHEBI:29035"/>
        <label>2</label>
    </ligand>
</feature>
<dbReference type="EMBL" id="BMQL01000002">
    <property type="protein sequence ID" value="GGQ96534.1"/>
    <property type="molecule type" value="Genomic_DNA"/>
</dbReference>
<keyword evidence="2 6" id="KW-0963">Cytoplasm</keyword>
<dbReference type="FunFam" id="3.30.70.1250:FF:000001">
    <property type="entry name" value="Phosphopentomutase"/>
    <property type="match status" value="1"/>
</dbReference>
<dbReference type="NCBIfam" id="TIGR01696">
    <property type="entry name" value="deoB"/>
    <property type="match status" value="1"/>
</dbReference>
<dbReference type="PANTHER" id="PTHR21110:SF0">
    <property type="entry name" value="PHOSPHOPENTOMUTASE"/>
    <property type="match status" value="1"/>
</dbReference>
<keyword evidence="5 6" id="KW-0413">Isomerase</keyword>
<evidence type="ECO:0000256" key="5">
    <source>
        <dbReference type="ARBA" id="ARBA00023235"/>
    </source>
</evidence>
<comment type="subcellular location">
    <subcellularLocation>
        <location evidence="6">Cytoplasm</location>
    </subcellularLocation>
</comment>
<dbReference type="InterPro" id="IPR017850">
    <property type="entry name" value="Alkaline_phosphatase_core_sf"/>
</dbReference>
<feature type="binding site" evidence="6">
    <location>
        <position position="317"/>
    </location>
    <ligand>
        <name>Mn(2+)</name>
        <dbReference type="ChEBI" id="CHEBI:29035"/>
        <label>2</label>
    </ligand>
</feature>
<sequence>MAERQVPERPGHLWSVIPESRSRLRYSDPMKFTIIVLDSVGVGALPDAASFGTPPGDGGSHTLNHTLAHTGAALPNLARLGLGHIPTVQDVPTDAVQGGYGRMREVSPGKDTSTGHWEFMGVQLQHPFQVFPDGFPPEVMDRFTAATGTGYLCNRPYSGTDVIRDYGPEHLKTGDPIVYTSADSVFQIAAHVDVVPIETLYAWCRAAREILQGEYAVARVIARPFRGSPPDFERAGELRHDYSLTPPPTVLDALAAAGKDVIGVGKIPDIYDHRSFSEEIHTDDNADGIRKTIARMGADFNGLLFTNLVDFDAKFGHRRDAAGYGRALEEFDAALPQIQAQVPADGALLIISDHGNDPTWHGSDHTREYGLLLAWRPGIGAVDLGERTTFADVGATVADSLGAHWDGPGESFWAELK</sequence>
<evidence type="ECO:0000256" key="4">
    <source>
        <dbReference type="ARBA" id="ARBA00023211"/>
    </source>
</evidence>
<evidence type="ECO:0000259" key="8">
    <source>
        <dbReference type="Pfam" id="PF01676"/>
    </source>
</evidence>
<comment type="cofactor">
    <cofactor evidence="6">
        <name>Mn(2+)</name>
        <dbReference type="ChEBI" id="CHEBI:29035"/>
    </cofactor>
    <text evidence="6">Binds 2 manganese ions.</text>
</comment>
<proteinExistence type="inferred from homology"/>
<dbReference type="PIRSF" id="PIRSF001491">
    <property type="entry name" value="Ppentomutase"/>
    <property type="match status" value="1"/>
</dbReference>
<comment type="catalytic activity">
    <reaction evidence="6">
        <text>2-deoxy-alpha-D-ribose 1-phosphate = 2-deoxy-D-ribose 5-phosphate</text>
        <dbReference type="Rhea" id="RHEA:27658"/>
        <dbReference type="ChEBI" id="CHEBI:57259"/>
        <dbReference type="ChEBI" id="CHEBI:62877"/>
        <dbReference type="EC" id="5.4.2.7"/>
    </reaction>
</comment>
<reference evidence="9" key="1">
    <citation type="journal article" date="2014" name="Int. J. Syst. Evol. Microbiol.">
        <title>Complete genome sequence of Corynebacterium casei LMG S-19264T (=DSM 44701T), isolated from a smear-ripened cheese.</title>
        <authorList>
            <consortium name="US DOE Joint Genome Institute (JGI-PGF)"/>
            <person name="Walter F."/>
            <person name="Albersmeier A."/>
            <person name="Kalinowski J."/>
            <person name="Ruckert C."/>
        </authorList>
    </citation>
    <scope>NUCLEOTIDE SEQUENCE</scope>
    <source>
        <strain evidence="9">JCM 31311</strain>
    </source>
</reference>
<feature type="domain" description="Metalloenzyme" evidence="8">
    <location>
        <begin position="30"/>
        <end position="402"/>
    </location>
</feature>
<dbReference type="GO" id="GO:0030145">
    <property type="term" value="F:manganese ion binding"/>
    <property type="evidence" value="ECO:0007669"/>
    <property type="project" value="UniProtKB-UniRule"/>
</dbReference>
<evidence type="ECO:0000256" key="2">
    <source>
        <dbReference type="ARBA" id="ARBA00022490"/>
    </source>
</evidence>
<dbReference type="Pfam" id="PF01676">
    <property type="entry name" value="Metalloenzyme"/>
    <property type="match status" value="1"/>
</dbReference>
<dbReference type="GO" id="GO:0043094">
    <property type="term" value="P:metabolic compound salvage"/>
    <property type="evidence" value="ECO:0007669"/>
    <property type="project" value="UniProtKB-UniRule"/>
</dbReference>
<dbReference type="NCBIfam" id="NF003766">
    <property type="entry name" value="PRK05362.1"/>
    <property type="match status" value="1"/>
</dbReference>
<dbReference type="Proteomes" id="UP000603865">
    <property type="component" value="Unassembled WGS sequence"/>
</dbReference>
<evidence type="ECO:0000313" key="10">
    <source>
        <dbReference type="Proteomes" id="UP000603865"/>
    </source>
</evidence>
<dbReference type="InterPro" id="IPR024052">
    <property type="entry name" value="Phosphopentomutase_DeoB_cap_sf"/>
</dbReference>
<feature type="binding site" evidence="6">
    <location>
        <position position="38"/>
    </location>
    <ligand>
        <name>Mn(2+)</name>
        <dbReference type="ChEBI" id="CHEBI:29035"/>
        <label>1</label>
    </ligand>
</feature>
<reference evidence="9" key="2">
    <citation type="submission" date="2020-09" db="EMBL/GenBank/DDBJ databases">
        <authorList>
            <person name="Sun Q."/>
            <person name="Ohkuma M."/>
        </authorList>
    </citation>
    <scope>NUCLEOTIDE SEQUENCE</scope>
    <source>
        <strain evidence="9">JCM 31311</strain>
    </source>
</reference>